<dbReference type="EMBL" id="CAJVPZ010027550">
    <property type="protein sequence ID" value="CAG8728700.1"/>
    <property type="molecule type" value="Genomic_DNA"/>
</dbReference>
<protein>
    <submittedName>
        <fullName evidence="1">6285_t:CDS:1</fullName>
    </submittedName>
</protein>
<accession>A0A9N9NFS5</accession>
<reference evidence="1" key="1">
    <citation type="submission" date="2021-06" db="EMBL/GenBank/DDBJ databases">
        <authorList>
            <person name="Kallberg Y."/>
            <person name="Tangrot J."/>
            <person name="Rosling A."/>
        </authorList>
    </citation>
    <scope>NUCLEOTIDE SEQUENCE</scope>
    <source>
        <strain evidence="1">IN212</strain>
    </source>
</reference>
<dbReference type="OrthoDB" id="10510743at2759"/>
<evidence type="ECO:0000313" key="2">
    <source>
        <dbReference type="Proteomes" id="UP000789396"/>
    </source>
</evidence>
<proteinExistence type="predicted"/>
<feature type="non-terminal residue" evidence="1">
    <location>
        <position position="1"/>
    </location>
</feature>
<dbReference type="Proteomes" id="UP000789396">
    <property type="component" value="Unassembled WGS sequence"/>
</dbReference>
<keyword evidence="2" id="KW-1185">Reference proteome</keyword>
<evidence type="ECO:0000313" key="1">
    <source>
        <dbReference type="EMBL" id="CAG8728700.1"/>
    </source>
</evidence>
<name>A0A9N9NFS5_9GLOM</name>
<comment type="caution">
    <text evidence="1">The sequence shown here is derived from an EMBL/GenBank/DDBJ whole genome shotgun (WGS) entry which is preliminary data.</text>
</comment>
<dbReference type="AlphaFoldDB" id="A0A9N9NFS5"/>
<sequence>KTPDGRAKIVRIELGNVREKYDEKRKYTYHCKYEFHDEVSCCDEHLNRVYESGMKIERNEKGKVDIMNRVDELGDNEVKEKEVKVKNDVEEVVINRVGNDYANDKVKTKIAQRKEKSEGKVNTYLESELEEYSIVEESC</sequence>
<gene>
    <name evidence="1" type="ORF">RFULGI_LOCUS11966</name>
</gene>
<organism evidence="1 2">
    <name type="scientific">Racocetra fulgida</name>
    <dbReference type="NCBI Taxonomy" id="60492"/>
    <lineage>
        <taxon>Eukaryota</taxon>
        <taxon>Fungi</taxon>
        <taxon>Fungi incertae sedis</taxon>
        <taxon>Mucoromycota</taxon>
        <taxon>Glomeromycotina</taxon>
        <taxon>Glomeromycetes</taxon>
        <taxon>Diversisporales</taxon>
        <taxon>Gigasporaceae</taxon>
        <taxon>Racocetra</taxon>
    </lineage>
</organism>